<dbReference type="Pfam" id="PF11814">
    <property type="entry name" value="DUF3335"/>
    <property type="match status" value="1"/>
</dbReference>
<dbReference type="Proteomes" id="UP001163739">
    <property type="component" value="Chromosome"/>
</dbReference>
<evidence type="ECO:0000313" key="3">
    <source>
        <dbReference type="Proteomes" id="UP001163739"/>
    </source>
</evidence>
<dbReference type="PANTHER" id="PTHR43617:SF33">
    <property type="entry name" value="SPORE COAT POLYSACCHARIDE BIOSYNTHESIS PROTEIN SPSD"/>
    <property type="match status" value="1"/>
</dbReference>
<evidence type="ECO:0000313" key="2">
    <source>
        <dbReference type="EMBL" id="UZE95345.1"/>
    </source>
</evidence>
<dbReference type="InterPro" id="IPR021770">
    <property type="entry name" value="DUF3335"/>
</dbReference>
<dbReference type="PANTHER" id="PTHR43617">
    <property type="entry name" value="L-AMINO ACID N-ACETYLTRANSFERASE"/>
    <property type="match status" value="1"/>
</dbReference>
<protein>
    <submittedName>
        <fullName evidence="2">GNAT family N-acetyltransferase/peptidase C39 family protein</fullName>
    </submittedName>
</protein>
<dbReference type="PROSITE" id="PS51186">
    <property type="entry name" value="GNAT"/>
    <property type="match status" value="1"/>
</dbReference>
<proteinExistence type="predicted"/>
<dbReference type="SUPFAM" id="SSF55729">
    <property type="entry name" value="Acyl-CoA N-acyltransferases (Nat)"/>
    <property type="match status" value="1"/>
</dbReference>
<evidence type="ECO:0000259" key="1">
    <source>
        <dbReference type="PROSITE" id="PS51186"/>
    </source>
</evidence>
<dbReference type="RefSeq" id="WP_265046834.1">
    <property type="nucleotide sequence ID" value="NZ_CP100390.1"/>
</dbReference>
<dbReference type="Pfam" id="PF00583">
    <property type="entry name" value="Acetyltransf_1"/>
    <property type="match status" value="1"/>
</dbReference>
<organism evidence="2 3">
    <name type="scientific">Alkalimarinus alittae</name>
    <dbReference type="NCBI Taxonomy" id="2961619"/>
    <lineage>
        <taxon>Bacteria</taxon>
        <taxon>Pseudomonadati</taxon>
        <taxon>Pseudomonadota</taxon>
        <taxon>Gammaproteobacteria</taxon>
        <taxon>Alteromonadales</taxon>
        <taxon>Alteromonadaceae</taxon>
        <taxon>Alkalimarinus</taxon>
    </lineage>
</organism>
<dbReference type="EMBL" id="CP100390">
    <property type="protein sequence ID" value="UZE95345.1"/>
    <property type="molecule type" value="Genomic_DNA"/>
</dbReference>
<gene>
    <name evidence="2" type="ORF">NKI27_14915</name>
</gene>
<dbReference type="CDD" id="cd04301">
    <property type="entry name" value="NAT_SF"/>
    <property type="match status" value="1"/>
</dbReference>
<dbReference type="InterPro" id="IPR050276">
    <property type="entry name" value="MshD_Acetyltransferase"/>
</dbReference>
<accession>A0ABY6MZS3</accession>
<dbReference type="Gene3D" id="3.90.70.10">
    <property type="entry name" value="Cysteine proteinases"/>
    <property type="match status" value="1"/>
</dbReference>
<dbReference type="InterPro" id="IPR000182">
    <property type="entry name" value="GNAT_dom"/>
</dbReference>
<reference evidence="2" key="1">
    <citation type="submission" date="2022-06" db="EMBL/GenBank/DDBJ databases">
        <title>Alkalimarinus sp. nov., isolated from gut of a Alitta virens.</title>
        <authorList>
            <person name="Yang A.I."/>
            <person name="Shin N.-R."/>
        </authorList>
    </citation>
    <scope>NUCLEOTIDE SEQUENCE</scope>
    <source>
        <strain evidence="2">A2M4</strain>
    </source>
</reference>
<keyword evidence="3" id="KW-1185">Reference proteome</keyword>
<dbReference type="Gene3D" id="3.40.630.30">
    <property type="match status" value="1"/>
</dbReference>
<feature type="domain" description="N-acetyltransferase" evidence="1">
    <location>
        <begin position="6"/>
        <end position="152"/>
    </location>
</feature>
<name>A0ABY6MZS3_9ALTE</name>
<sequence>MSQKQITIEPAELEQVESLLQIEQKCFTSDRLSKRSMRRFILNEQAVFNVAMSDERCVGYILIIFHRGTRLARLYSIAVDPASRGQGIANQLMKTGEEEAKRHGAFYFRLEVNPTNTGAIALYKSLGFIKFGVLHDYYEDHSDALRMQKRIRYKDQASVHTALPWCRQSTPFTCGPAALMMAMSGLDTHYSHSQNDELQIWREATTIFMTSGHGGCHPLGLALSAKKRGFRVEAWINQQQPLFVDGVRSEDKKSIIERVHHEFVRQSEAENIVIHYETITQATLIDACNKGAVPIVLISTFRFDRKKAPHWVAVSGYDDYCFYVHDPDPDDKHQDQLDCQYLPIALQDFEPMSSFGANRLRTAIILYPSD</sequence>
<dbReference type="InterPro" id="IPR016181">
    <property type="entry name" value="Acyl_CoA_acyltransferase"/>
</dbReference>